<gene>
    <name evidence="11" type="primary">LOC102806703</name>
</gene>
<evidence type="ECO:0000256" key="9">
    <source>
        <dbReference type="SAM" id="Phobius"/>
    </source>
</evidence>
<dbReference type="InterPro" id="IPR046401">
    <property type="entry name" value="FITM1/2"/>
</dbReference>
<evidence type="ECO:0000313" key="11">
    <source>
        <dbReference type="RefSeq" id="XP_006816453.1"/>
    </source>
</evidence>
<dbReference type="PANTHER" id="PTHR23129:SF0">
    <property type="entry name" value="ACYL-COENZYME A DIPHOSPHATASE FITM2"/>
    <property type="match status" value="1"/>
</dbReference>
<sequence length="342" mass="39350">MAPSSTSKGRGTAAKKNTSRNSKSPNRRKHASTSDTNNAVNSTEQSRKRQLPKKSAVSKEEQSRPGGADASKTKQPPTTRTRPNMRRNIVREFVLLNPMKKALVYLAIVLVGSTIYEVTTPPKTLFADKNNYLNQYFVKWSWGWTLSALSLYIIPSSFVVRKGDIKRIAKDYFRLLVGTAQWFCWVKLFFWIEDLTGECYDINGEKYTRHTTKYPCVKAGHMWDGIDISGHTFLLTHCSLIIFEELHYYLKLFEATRKLGKSKGKKKGQPKKDLLTSALNGFSQCMMLVLLLMTLLWEFMLICTQIYFHTIGHKIFAFVISLINWLVTYRVVYKKLYPDMHS</sequence>
<name>A0ABM0M8W2_SACKO</name>
<evidence type="ECO:0000313" key="10">
    <source>
        <dbReference type="Proteomes" id="UP000694865"/>
    </source>
</evidence>
<dbReference type="HAMAP" id="MF_03230">
    <property type="entry name" value="FITM2"/>
    <property type="match status" value="1"/>
</dbReference>
<feature type="region of interest" description="Disordered" evidence="8">
    <location>
        <begin position="1"/>
        <end position="85"/>
    </location>
</feature>
<evidence type="ECO:0000256" key="7">
    <source>
        <dbReference type="ARBA" id="ARBA00023136"/>
    </source>
</evidence>
<protein>
    <submittedName>
        <fullName evidence="11">FIT family protein CG10671-like</fullName>
    </submittedName>
</protein>
<dbReference type="Pfam" id="PF10261">
    <property type="entry name" value="FIT"/>
    <property type="match status" value="1"/>
</dbReference>
<evidence type="ECO:0000256" key="4">
    <source>
        <dbReference type="ARBA" id="ARBA00022824"/>
    </source>
</evidence>
<evidence type="ECO:0000256" key="1">
    <source>
        <dbReference type="ARBA" id="ARBA00004477"/>
    </source>
</evidence>
<feature type="compositionally biased region" description="Polar residues" evidence="8">
    <location>
        <begin position="33"/>
        <end position="44"/>
    </location>
</feature>
<dbReference type="RefSeq" id="XP_006816453.1">
    <property type="nucleotide sequence ID" value="XM_006816390.1"/>
</dbReference>
<proteinExistence type="inferred from homology"/>
<dbReference type="Proteomes" id="UP000694865">
    <property type="component" value="Unplaced"/>
</dbReference>
<keyword evidence="6" id="KW-0443">Lipid metabolism</keyword>
<dbReference type="GeneID" id="102806703"/>
<feature type="transmembrane region" description="Helical" evidence="9">
    <location>
        <begin position="315"/>
        <end position="333"/>
    </location>
</feature>
<dbReference type="InterPro" id="IPR019388">
    <property type="entry name" value="FIT"/>
</dbReference>
<feature type="transmembrane region" description="Helical" evidence="9">
    <location>
        <begin position="172"/>
        <end position="192"/>
    </location>
</feature>
<feature type="transmembrane region" description="Helical" evidence="9">
    <location>
        <begin position="274"/>
        <end position="295"/>
    </location>
</feature>
<evidence type="ECO:0000256" key="6">
    <source>
        <dbReference type="ARBA" id="ARBA00023098"/>
    </source>
</evidence>
<comment type="subcellular location">
    <subcellularLocation>
        <location evidence="1">Endoplasmic reticulum membrane</location>
        <topology evidence="1">Multi-pass membrane protein</topology>
    </subcellularLocation>
</comment>
<feature type="transmembrane region" description="Helical" evidence="9">
    <location>
        <begin position="102"/>
        <end position="120"/>
    </location>
</feature>
<keyword evidence="3" id="KW-0378">Hydrolase</keyword>
<feature type="compositionally biased region" description="Polar residues" evidence="8">
    <location>
        <begin position="1"/>
        <end position="24"/>
    </location>
</feature>
<feature type="transmembrane region" description="Helical" evidence="9">
    <location>
        <begin position="140"/>
        <end position="160"/>
    </location>
</feature>
<dbReference type="PANTHER" id="PTHR23129">
    <property type="entry name" value="ACYL-COENZYME A DIPHOSPHATASE FITM2"/>
    <property type="match status" value="1"/>
</dbReference>
<evidence type="ECO:0000256" key="8">
    <source>
        <dbReference type="SAM" id="MobiDB-lite"/>
    </source>
</evidence>
<keyword evidence="5 9" id="KW-1133">Transmembrane helix</keyword>
<keyword evidence="4" id="KW-0256">Endoplasmic reticulum</keyword>
<evidence type="ECO:0000256" key="2">
    <source>
        <dbReference type="ARBA" id="ARBA00022692"/>
    </source>
</evidence>
<keyword evidence="2 9" id="KW-0812">Transmembrane</keyword>
<organism evidence="10 11">
    <name type="scientific">Saccoglossus kowalevskii</name>
    <name type="common">Acorn worm</name>
    <dbReference type="NCBI Taxonomy" id="10224"/>
    <lineage>
        <taxon>Eukaryota</taxon>
        <taxon>Metazoa</taxon>
        <taxon>Hemichordata</taxon>
        <taxon>Enteropneusta</taxon>
        <taxon>Harrimaniidae</taxon>
        <taxon>Saccoglossus</taxon>
    </lineage>
</organism>
<evidence type="ECO:0000256" key="5">
    <source>
        <dbReference type="ARBA" id="ARBA00022989"/>
    </source>
</evidence>
<feature type="transmembrane region" description="Helical" evidence="9">
    <location>
        <begin position="232"/>
        <end position="253"/>
    </location>
</feature>
<keyword evidence="7 9" id="KW-0472">Membrane</keyword>
<reference evidence="11" key="1">
    <citation type="submission" date="2025-08" db="UniProtKB">
        <authorList>
            <consortium name="RefSeq"/>
        </authorList>
    </citation>
    <scope>IDENTIFICATION</scope>
    <source>
        <tissue evidence="11">Testes</tissue>
    </source>
</reference>
<evidence type="ECO:0000256" key="3">
    <source>
        <dbReference type="ARBA" id="ARBA00022801"/>
    </source>
</evidence>
<accession>A0ABM0M8W2</accession>
<keyword evidence="10" id="KW-1185">Reference proteome</keyword>